<dbReference type="AlphaFoldDB" id="A0A9K3PPS3"/>
<comment type="subcellular location">
    <subcellularLocation>
        <location evidence="1 7">Nucleus</location>
        <location evidence="1 7">Nucleolus</location>
    </subcellularLocation>
</comment>
<evidence type="ECO:0000256" key="2">
    <source>
        <dbReference type="ARBA" id="ARBA00022517"/>
    </source>
</evidence>
<sequence>MSGAANADPTQNDGGVLPLDRLIRILEQPEDRILPLLYSSLEEGSIGHSRKETLRDLVEIAKDLFRGIDELGAEFSKISRNRNLGAAAATDYGSEKDGEMHDESLSGLSELFLPPDIPVTDTDLPETIHGQVDLQNAALMTLIRKSTKRLGKSRQNVRLLDIGDVSEEEEENDMQNDHTAGEDDEKDHFDEGHESDSDNSKEDESKKIEERMLRAMEDMEAEDQNHSLKEEVSFNAPPSEKEGNALFDPVAEDLKDGFFDLNDMESFADEEEDLLPGGALGQGPDIKERRRHVDRMEDVDDDDESHEDSEEDDNDSTPERELSGNKRKKYRDDDEINALHSLYESNMSDGDTNSDAANMTAAEFFGSPNTKLMERYKKRHNESTVDGIFEDEKMETDSWDDHDFENLRRNSVEETKGSGSEKNKSRVRQDSTKSDKIQDKVAKGLQIHRQTEELENELLSEKPWQMIGESKASSRPINSLLETTPEFDMAGKQAPVITVEHTRDLEDVIKKRILAEDWDDVVPRELPDIGRHIRRDDAPEISQEKSKLGLGELYEREYLKKTTGYDKDGAEKSTQEEKAKEEMKSLFANLCSNLDALSNYHFAPRPIADEAEVQPVATPAIAMEEVLPLYVNDGRGSAPEEVYASKRGREGILQSALETDASDRKKLRRTKKASRRKARKEKHAEQKLVSRLEPGLGLNNPFEKRRAEEEMRVARSKGRLTDAKGDGDARFGSSNVFFRKMQGDGQDLSESPTGNAPHKSIPGASSSFKLG</sequence>
<comment type="caution">
    <text evidence="9">The sequence shown here is derived from an EMBL/GenBank/DDBJ whole genome shotgun (WGS) entry which is preliminary data.</text>
</comment>
<feature type="region of interest" description="Disordered" evidence="8">
    <location>
        <begin position="654"/>
        <end position="771"/>
    </location>
</feature>
<dbReference type="Proteomes" id="UP000693970">
    <property type="component" value="Unassembled WGS sequence"/>
</dbReference>
<gene>
    <name evidence="9" type="ORF">IV203_000241</name>
</gene>
<organism evidence="9 10">
    <name type="scientific">Nitzschia inconspicua</name>
    <dbReference type="NCBI Taxonomy" id="303405"/>
    <lineage>
        <taxon>Eukaryota</taxon>
        <taxon>Sar</taxon>
        <taxon>Stramenopiles</taxon>
        <taxon>Ochrophyta</taxon>
        <taxon>Bacillariophyta</taxon>
        <taxon>Bacillariophyceae</taxon>
        <taxon>Bacillariophycidae</taxon>
        <taxon>Bacillariales</taxon>
        <taxon>Bacillariaceae</taxon>
        <taxon>Nitzschia</taxon>
    </lineage>
</organism>
<feature type="region of interest" description="Disordered" evidence="8">
    <location>
        <begin position="161"/>
        <end position="246"/>
    </location>
</feature>
<evidence type="ECO:0000256" key="6">
    <source>
        <dbReference type="ARBA" id="ARBA00029455"/>
    </source>
</evidence>
<feature type="compositionally biased region" description="Acidic residues" evidence="8">
    <location>
        <begin position="263"/>
        <end position="274"/>
    </location>
</feature>
<keyword evidence="5 7" id="KW-0687">Ribonucleoprotein</keyword>
<keyword evidence="2 7" id="KW-0690">Ribosome biogenesis</keyword>
<dbReference type="GO" id="GO:0005732">
    <property type="term" value="C:sno(s)RNA-containing ribonucleoprotein complex"/>
    <property type="evidence" value="ECO:0007669"/>
    <property type="project" value="InterPro"/>
</dbReference>
<protein>
    <recommendedName>
        <fullName evidence="7">U3 small nucleolar ribonucleoprotein protein MPP10</fullName>
    </recommendedName>
</protein>
<comment type="function">
    <text evidence="7">Involved in nucleolar processing of pre-18S ribosomal RNA.</text>
</comment>
<keyword evidence="4 7" id="KW-0539">Nucleus</keyword>
<dbReference type="Pfam" id="PF04006">
    <property type="entry name" value="Mpp10"/>
    <property type="match status" value="1"/>
</dbReference>
<feature type="region of interest" description="Disordered" evidence="8">
    <location>
        <begin position="380"/>
        <end position="458"/>
    </location>
</feature>
<feature type="region of interest" description="Disordered" evidence="8">
    <location>
        <begin position="263"/>
        <end position="334"/>
    </location>
</feature>
<evidence type="ECO:0000313" key="10">
    <source>
        <dbReference type="Proteomes" id="UP000693970"/>
    </source>
</evidence>
<comment type="similarity">
    <text evidence="6 7">Belongs to the MPP10 family.</text>
</comment>
<dbReference type="PANTHER" id="PTHR17039:SF0">
    <property type="entry name" value="U3 SMALL NUCLEOLAR RIBONUCLEOPROTEIN PROTEIN MPP10"/>
    <property type="match status" value="1"/>
</dbReference>
<evidence type="ECO:0000256" key="3">
    <source>
        <dbReference type="ARBA" id="ARBA00022552"/>
    </source>
</evidence>
<evidence type="ECO:0000256" key="8">
    <source>
        <dbReference type="SAM" id="MobiDB-lite"/>
    </source>
</evidence>
<dbReference type="PANTHER" id="PTHR17039">
    <property type="entry name" value="U3 SMALL NUCLEOLAR RIBONUCLEOPROTEIN PROTEIN MPP10"/>
    <property type="match status" value="1"/>
</dbReference>
<feature type="compositionally biased region" description="Basic and acidic residues" evidence="8">
    <location>
        <begin position="702"/>
        <end position="729"/>
    </location>
</feature>
<evidence type="ECO:0000256" key="5">
    <source>
        <dbReference type="ARBA" id="ARBA00023274"/>
    </source>
</evidence>
<keyword evidence="10" id="KW-1185">Reference proteome</keyword>
<evidence type="ECO:0000256" key="7">
    <source>
        <dbReference type="PIRNR" id="PIRNR017300"/>
    </source>
</evidence>
<feature type="compositionally biased region" description="Basic and acidic residues" evidence="8">
    <location>
        <begin position="395"/>
        <end position="442"/>
    </location>
</feature>
<feature type="compositionally biased region" description="Acidic residues" evidence="8">
    <location>
        <begin position="164"/>
        <end position="174"/>
    </location>
</feature>
<proteinExistence type="inferred from homology"/>
<reference evidence="9" key="1">
    <citation type="journal article" date="2021" name="Sci. Rep.">
        <title>Diploid genomic architecture of Nitzschia inconspicua, an elite biomass production diatom.</title>
        <authorList>
            <person name="Oliver A."/>
            <person name="Podell S."/>
            <person name="Pinowska A."/>
            <person name="Traller J.C."/>
            <person name="Smith S.R."/>
            <person name="McClure R."/>
            <person name="Beliaev A."/>
            <person name="Bohutskyi P."/>
            <person name="Hill E.A."/>
            <person name="Rabines A."/>
            <person name="Zheng H."/>
            <person name="Allen L.Z."/>
            <person name="Kuo A."/>
            <person name="Grigoriev I.V."/>
            <person name="Allen A.E."/>
            <person name="Hazlebeck D."/>
            <person name="Allen E.E."/>
        </authorList>
    </citation>
    <scope>NUCLEOTIDE SEQUENCE</scope>
    <source>
        <strain evidence="9">Hildebrandi</strain>
    </source>
</reference>
<feature type="compositionally biased region" description="Basic residues" evidence="8">
    <location>
        <begin position="665"/>
        <end position="681"/>
    </location>
</feature>
<dbReference type="EMBL" id="JAGRRH010000015">
    <property type="protein sequence ID" value="KAG7355555.1"/>
    <property type="molecule type" value="Genomic_DNA"/>
</dbReference>
<accession>A0A9K3PPS3</accession>
<evidence type="ECO:0000313" key="9">
    <source>
        <dbReference type="EMBL" id="KAG7355555.1"/>
    </source>
</evidence>
<dbReference type="GO" id="GO:0006364">
    <property type="term" value="P:rRNA processing"/>
    <property type="evidence" value="ECO:0007669"/>
    <property type="project" value="UniProtKB-KW"/>
</dbReference>
<dbReference type="InterPro" id="IPR012173">
    <property type="entry name" value="Mpp10"/>
</dbReference>
<dbReference type="OrthoDB" id="445326at2759"/>
<feature type="compositionally biased region" description="Acidic residues" evidence="8">
    <location>
        <begin position="297"/>
        <end position="316"/>
    </location>
</feature>
<dbReference type="PIRSF" id="PIRSF017300">
    <property type="entry name" value="snoRNP_Mpp10"/>
    <property type="match status" value="1"/>
</dbReference>
<evidence type="ECO:0000256" key="4">
    <source>
        <dbReference type="ARBA" id="ARBA00023242"/>
    </source>
</evidence>
<keyword evidence="3 7" id="KW-0698">rRNA processing</keyword>
<dbReference type="GO" id="GO:0034457">
    <property type="term" value="C:Mpp10 complex"/>
    <property type="evidence" value="ECO:0007669"/>
    <property type="project" value="InterPro"/>
</dbReference>
<reference evidence="9" key="2">
    <citation type="submission" date="2021-04" db="EMBL/GenBank/DDBJ databases">
        <authorList>
            <person name="Podell S."/>
        </authorList>
    </citation>
    <scope>NUCLEOTIDE SEQUENCE</scope>
    <source>
        <strain evidence="9">Hildebrandi</strain>
    </source>
</reference>
<dbReference type="GO" id="GO:0032040">
    <property type="term" value="C:small-subunit processome"/>
    <property type="evidence" value="ECO:0007669"/>
    <property type="project" value="TreeGrafter"/>
</dbReference>
<feature type="compositionally biased region" description="Basic and acidic residues" evidence="8">
    <location>
        <begin position="175"/>
        <end position="232"/>
    </location>
</feature>
<name>A0A9K3PPS3_9STRA</name>
<evidence type="ECO:0000256" key="1">
    <source>
        <dbReference type="ARBA" id="ARBA00004604"/>
    </source>
</evidence>